<dbReference type="SUPFAM" id="SSF52540">
    <property type="entry name" value="P-loop containing nucleoside triphosphate hydrolases"/>
    <property type="match status" value="1"/>
</dbReference>
<comment type="similarity">
    <text evidence="1">Belongs to the SMC family. SbcC subfamily.</text>
</comment>
<feature type="coiled-coil region" evidence="4">
    <location>
        <begin position="413"/>
        <end position="440"/>
    </location>
</feature>
<keyword evidence="6" id="KW-0269">Exonuclease</keyword>
<feature type="coiled-coil region" evidence="4">
    <location>
        <begin position="176"/>
        <end position="257"/>
    </location>
</feature>
<proteinExistence type="inferred from homology"/>
<dbReference type="RefSeq" id="WP_097018900.1">
    <property type="nucleotide sequence ID" value="NZ_OBDZ01000025.1"/>
</dbReference>
<dbReference type="GO" id="GO:0006302">
    <property type="term" value="P:double-strand break repair"/>
    <property type="evidence" value="ECO:0007669"/>
    <property type="project" value="InterPro"/>
</dbReference>
<evidence type="ECO:0000313" key="6">
    <source>
        <dbReference type="EMBL" id="SNY39573.1"/>
    </source>
</evidence>
<feature type="coiled-coil region" evidence="4">
    <location>
        <begin position="477"/>
        <end position="504"/>
    </location>
</feature>
<dbReference type="Pfam" id="PF13476">
    <property type="entry name" value="AAA_23"/>
    <property type="match status" value="1"/>
</dbReference>
<evidence type="ECO:0000259" key="5">
    <source>
        <dbReference type="Pfam" id="PF13476"/>
    </source>
</evidence>
<feature type="coiled-coil region" evidence="4">
    <location>
        <begin position="281"/>
        <end position="321"/>
    </location>
</feature>
<keyword evidence="7" id="KW-1185">Reference proteome</keyword>
<dbReference type="Proteomes" id="UP000219573">
    <property type="component" value="Unassembled WGS sequence"/>
</dbReference>
<keyword evidence="6" id="KW-0378">Hydrolase</keyword>
<dbReference type="Gene3D" id="3.40.50.300">
    <property type="entry name" value="P-loop containing nucleotide triphosphate hydrolases"/>
    <property type="match status" value="1"/>
</dbReference>
<dbReference type="STRING" id="1413210.U472_02250"/>
<evidence type="ECO:0000256" key="2">
    <source>
        <dbReference type="ARBA" id="ARBA00011322"/>
    </source>
</evidence>
<reference evidence="7" key="1">
    <citation type="submission" date="2017-09" db="EMBL/GenBank/DDBJ databases">
        <authorList>
            <person name="Varghese N."/>
            <person name="Submissions S."/>
        </authorList>
    </citation>
    <scope>NUCLEOTIDE SEQUENCE [LARGE SCALE GENOMIC DNA]</scope>
    <source>
        <strain evidence="7">MSL47</strain>
    </source>
</reference>
<dbReference type="InterPro" id="IPR038729">
    <property type="entry name" value="Rad50/SbcC_AAA"/>
</dbReference>
<comment type="subunit">
    <text evidence="2">Heterodimer of SbcC and SbcD.</text>
</comment>
<dbReference type="SUPFAM" id="SSF75712">
    <property type="entry name" value="Rad50 coiled-coil Zn hook"/>
    <property type="match status" value="1"/>
</dbReference>
<dbReference type="AlphaFoldDB" id="A0A285HV93"/>
<keyword evidence="6" id="KW-0540">Nuclease</keyword>
<evidence type="ECO:0000256" key="3">
    <source>
        <dbReference type="ARBA" id="ARBA00013368"/>
    </source>
</evidence>
<dbReference type="PANTHER" id="PTHR32114">
    <property type="entry name" value="ABC TRANSPORTER ABCH.3"/>
    <property type="match status" value="1"/>
</dbReference>
<evidence type="ECO:0000256" key="4">
    <source>
        <dbReference type="SAM" id="Coils"/>
    </source>
</evidence>
<dbReference type="InterPro" id="IPR027417">
    <property type="entry name" value="P-loop_NTPase"/>
</dbReference>
<gene>
    <name evidence="6" type="ORF">SAMN06265827_12548</name>
</gene>
<accession>A0A285HV93</accession>
<evidence type="ECO:0000313" key="7">
    <source>
        <dbReference type="Proteomes" id="UP000219573"/>
    </source>
</evidence>
<evidence type="ECO:0000256" key="1">
    <source>
        <dbReference type="ARBA" id="ARBA00006930"/>
    </source>
</evidence>
<keyword evidence="4" id="KW-0175">Coiled coil</keyword>
<protein>
    <recommendedName>
        <fullName evidence="3">Nuclease SbcCD subunit C</fullName>
    </recommendedName>
</protein>
<dbReference type="GO" id="GO:0016887">
    <property type="term" value="F:ATP hydrolysis activity"/>
    <property type="evidence" value="ECO:0007669"/>
    <property type="project" value="InterPro"/>
</dbReference>
<name>A0A285HV93_9FIRM</name>
<feature type="domain" description="Rad50/SbcC-type AAA" evidence="5">
    <location>
        <begin position="6"/>
        <end position="254"/>
    </location>
</feature>
<dbReference type="GO" id="GO:0004527">
    <property type="term" value="F:exonuclease activity"/>
    <property type="evidence" value="ECO:0007669"/>
    <property type="project" value="UniProtKB-KW"/>
</dbReference>
<sequence length="531" mass="61523">MVGIKSIELINFQSHENSKLNLDQGLNVITGPSDQGKSAIIRALRWVLYNEPRGSDFIRHGKKKCQVGIELSNGFKIIRKRTPSKNRYILITPEGEEHVFEKVGSGVPEEILEIHGMRKIYLGTDDETTLNIDYQLEGAFLLTDSGSIRAKTLGRLINVHVVDVAIQSTTRDIKRNSAEQNQLTELIAENEEKLKEFENLNEIKDEIDAQKKLLLQLKNIDSKLERLKCFKDRKDQLACEQEEIEKILKQLNDLDKLESIYLSLADNNSRLDKLASYLKIYKEQQTELNTYSKILDELEGIDELFKVYEELESTVDRLRILDRYFIEYKKQEHSIKVGSRILEELEDLDKVEDIFKLLSQESNKLSYLIKYHQAYRENIKGIAAKQRVIEASKDVSKVIDIVDKELPYLLEKAKTLVKVLARQKEMRDEYKREYIQAKSLAEIDKADEVVALMKQEKIKLAKLLEFKEARARNLREMDQLSTLLAKQEDKVNQLAQAYGDYLKEEGRCPTCLSVVDENVIEHILEEIKSEE</sequence>
<dbReference type="PANTHER" id="PTHR32114:SF2">
    <property type="entry name" value="ABC TRANSPORTER ABCH.3"/>
    <property type="match status" value="1"/>
</dbReference>
<dbReference type="EMBL" id="OBDZ01000025">
    <property type="protein sequence ID" value="SNY39573.1"/>
    <property type="molecule type" value="Genomic_DNA"/>
</dbReference>
<dbReference type="OrthoDB" id="267455at2"/>
<organism evidence="6 7">
    <name type="scientific">Orenia metallireducens</name>
    <dbReference type="NCBI Taxonomy" id="1413210"/>
    <lineage>
        <taxon>Bacteria</taxon>
        <taxon>Bacillati</taxon>
        <taxon>Bacillota</taxon>
        <taxon>Clostridia</taxon>
        <taxon>Halanaerobiales</taxon>
        <taxon>Halobacteroidaceae</taxon>
        <taxon>Orenia</taxon>
    </lineage>
</organism>